<sequence>MRRDLIGLGLGALALCTVPAAAGPVGAPQAGAPHGGFRPAPARGAVAGYPRGPHHPGHRAGFRRHSGYGYGYGLPLGYAGVVAGAPAAAAPVEPFLTLPSPEELVPAAWGYGTYGIPTVAGIPAPPRADPVVYVIHGVESERAAPPARRIGRDPAGSGRRSDTARPAEGIRPVSYRAGAARVVELTVPRR</sequence>
<organism evidence="3 4">
    <name type="scientific">Methylobacterium isbiliense</name>
    <dbReference type="NCBI Taxonomy" id="315478"/>
    <lineage>
        <taxon>Bacteria</taxon>
        <taxon>Pseudomonadati</taxon>
        <taxon>Pseudomonadota</taxon>
        <taxon>Alphaproteobacteria</taxon>
        <taxon>Hyphomicrobiales</taxon>
        <taxon>Methylobacteriaceae</taxon>
        <taxon>Methylobacterium</taxon>
    </lineage>
</organism>
<keyword evidence="2" id="KW-0732">Signal</keyword>
<evidence type="ECO:0000313" key="4">
    <source>
        <dbReference type="Proteomes" id="UP001055153"/>
    </source>
</evidence>
<feature type="region of interest" description="Disordered" evidence="1">
    <location>
        <begin position="143"/>
        <end position="171"/>
    </location>
</feature>
<evidence type="ECO:0000313" key="3">
    <source>
        <dbReference type="EMBL" id="GJE03186.1"/>
    </source>
</evidence>
<name>A0ABQ4SNC6_9HYPH</name>
<comment type="caution">
    <text evidence="3">The sequence shown here is derived from an EMBL/GenBank/DDBJ whole genome shotgun (WGS) entry which is preliminary data.</text>
</comment>
<gene>
    <name evidence="3" type="ORF">GMJLKIPL_5137</name>
</gene>
<dbReference type="EMBL" id="BPQQ01000070">
    <property type="protein sequence ID" value="GJE03186.1"/>
    <property type="molecule type" value="Genomic_DNA"/>
</dbReference>
<evidence type="ECO:0000256" key="2">
    <source>
        <dbReference type="SAM" id="SignalP"/>
    </source>
</evidence>
<reference evidence="3" key="1">
    <citation type="journal article" date="2021" name="Front. Microbiol.">
        <title>Comprehensive Comparative Genomics and Phenotyping of Methylobacterium Species.</title>
        <authorList>
            <person name="Alessa O."/>
            <person name="Ogura Y."/>
            <person name="Fujitani Y."/>
            <person name="Takami H."/>
            <person name="Hayashi T."/>
            <person name="Sahin N."/>
            <person name="Tani A."/>
        </authorList>
    </citation>
    <scope>NUCLEOTIDE SEQUENCE</scope>
    <source>
        <strain evidence="3">DSM 17168</strain>
    </source>
</reference>
<keyword evidence="4" id="KW-1185">Reference proteome</keyword>
<dbReference type="Proteomes" id="UP001055153">
    <property type="component" value="Unassembled WGS sequence"/>
</dbReference>
<feature type="signal peptide" evidence="2">
    <location>
        <begin position="1"/>
        <end position="22"/>
    </location>
</feature>
<reference evidence="3" key="2">
    <citation type="submission" date="2021-08" db="EMBL/GenBank/DDBJ databases">
        <authorList>
            <person name="Tani A."/>
            <person name="Ola A."/>
            <person name="Ogura Y."/>
            <person name="Katsura K."/>
            <person name="Hayashi T."/>
        </authorList>
    </citation>
    <scope>NUCLEOTIDE SEQUENCE</scope>
    <source>
        <strain evidence="3">DSM 17168</strain>
    </source>
</reference>
<accession>A0ABQ4SNC6</accession>
<proteinExistence type="predicted"/>
<dbReference type="RefSeq" id="WP_238240584.1">
    <property type="nucleotide sequence ID" value="NZ_BPQQ01000070.1"/>
</dbReference>
<feature type="chain" id="PRO_5045595394" evidence="2">
    <location>
        <begin position="23"/>
        <end position="190"/>
    </location>
</feature>
<protein>
    <submittedName>
        <fullName evidence="3">Uncharacterized protein</fullName>
    </submittedName>
</protein>
<evidence type="ECO:0000256" key="1">
    <source>
        <dbReference type="SAM" id="MobiDB-lite"/>
    </source>
</evidence>